<organism evidence="1 2">
    <name type="scientific">Choiromyces venosus 120613-1</name>
    <dbReference type="NCBI Taxonomy" id="1336337"/>
    <lineage>
        <taxon>Eukaryota</taxon>
        <taxon>Fungi</taxon>
        <taxon>Dikarya</taxon>
        <taxon>Ascomycota</taxon>
        <taxon>Pezizomycotina</taxon>
        <taxon>Pezizomycetes</taxon>
        <taxon>Pezizales</taxon>
        <taxon>Tuberaceae</taxon>
        <taxon>Choiromyces</taxon>
    </lineage>
</organism>
<name>A0A3N4K0R4_9PEZI</name>
<sequence>MLVLFLASCSYENSSSLQPFPHHQDSLASPLLSPRTLHVKDLPEHLSSKSQPITPPLQQPFPHNISENYRFICILFH</sequence>
<reference evidence="1 2" key="1">
    <citation type="journal article" date="2018" name="Nat. Ecol. Evol.">
        <title>Pezizomycetes genomes reveal the molecular basis of ectomycorrhizal truffle lifestyle.</title>
        <authorList>
            <person name="Murat C."/>
            <person name="Payen T."/>
            <person name="Noel B."/>
            <person name="Kuo A."/>
            <person name="Morin E."/>
            <person name="Chen J."/>
            <person name="Kohler A."/>
            <person name="Krizsan K."/>
            <person name="Balestrini R."/>
            <person name="Da Silva C."/>
            <person name="Montanini B."/>
            <person name="Hainaut M."/>
            <person name="Levati E."/>
            <person name="Barry K.W."/>
            <person name="Belfiori B."/>
            <person name="Cichocki N."/>
            <person name="Clum A."/>
            <person name="Dockter R.B."/>
            <person name="Fauchery L."/>
            <person name="Guy J."/>
            <person name="Iotti M."/>
            <person name="Le Tacon F."/>
            <person name="Lindquist E.A."/>
            <person name="Lipzen A."/>
            <person name="Malagnac F."/>
            <person name="Mello A."/>
            <person name="Molinier V."/>
            <person name="Miyauchi S."/>
            <person name="Poulain J."/>
            <person name="Riccioni C."/>
            <person name="Rubini A."/>
            <person name="Sitrit Y."/>
            <person name="Splivallo R."/>
            <person name="Traeger S."/>
            <person name="Wang M."/>
            <person name="Zifcakova L."/>
            <person name="Wipf D."/>
            <person name="Zambonelli A."/>
            <person name="Paolocci F."/>
            <person name="Nowrousian M."/>
            <person name="Ottonello S."/>
            <person name="Baldrian P."/>
            <person name="Spatafora J.W."/>
            <person name="Henrissat B."/>
            <person name="Nagy L.G."/>
            <person name="Aury J.M."/>
            <person name="Wincker P."/>
            <person name="Grigoriev I.V."/>
            <person name="Bonfante P."/>
            <person name="Martin F.M."/>
        </authorList>
    </citation>
    <scope>NUCLEOTIDE SEQUENCE [LARGE SCALE GENOMIC DNA]</scope>
    <source>
        <strain evidence="1 2">120613-1</strain>
    </source>
</reference>
<proteinExistence type="predicted"/>
<dbReference type="Proteomes" id="UP000276215">
    <property type="component" value="Unassembled WGS sequence"/>
</dbReference>
<protein>
    <submittedName>
        <fullName evidence="1">Uncharacterized protein</fullName>
    </submittedName>
</protein>
<dbReference type="EMBL" id="ML120366">
    <property type="protein sequence ID" value="RPB02812.1"/>
    <property type="molecule type" value="Genomic_DNA"/>
</dbReference>
<dbReference type="AlphaFoldDB" id="A0A3N4K0R4"/>
<gene>
    <name evidence="1" type="ORF">L873DRAFT_1801856</name>
</gene>
<accession>A0A3N4K0R4</accession>
<evidence type="ECO:0000313" key="1">
    <source>
        <dbReference type="EMBL" id="RPB02812.1"/>
    </source>
</evidence>
<feature type="non-terminal residue" evidence="1">
    <location>
        <position position="77"/>
    </location>
</feature>
<keyword evidence="2" id="KW-1185">Reference proteome</keyword>
<evidence type="ECO:0000313" key="2">
    <source>
        <dbReference type="Proteomes" id="UP000276215"/>
    </source>
</evidence>